<dbReference type="PROSITE" id="PS51635">
    <property type="entry name" value="PNPLA"/>
    <property type="match status" value="1"/>
</dbReference>
<organism evidence="7 8">
    <name type="scientific">Sporothrix stenoceras</name>
    <dbReference type="NCBI Taxonomy" id="5173"/>
    <lineage>
        <taxon>Eukaryota</taxon>
        <taxon>Fungi</taxon>
        <taxon>Dikarya</taxon>
        <taxon>Ascomycota</taxon>
        <taxon>Pezizomycotina</taxon>
        <taxon>Sordariomycetes</taxon>
        <taxon>Sordariomycetidae</taxon>
        <taxon>Ophiostomatales</taxon>
        <taxon>Ophiostomataceae</taxon>
        <taxon>Sporothrix</taxon>
    </lineage>
</organism>
<comment type="caution">
    <text evidence="4">Lacks conserved residue(s) required for the propagation of feature annotation.</text>
</comment>
<feature type="domain" description="PNPLA" evidence="6">
    <location>
        <begin position="1"/>
        <end position="135"/>
    </location>
</feature>
<keyword evidence="2" id="KW-0442">Lipid degradation</keyword>
<dbReference type="EMBL" id="JAWCUI010000092">
    <property type="protein sequence ID" value="KAL1888426.1"/>
    <property type="molecule type" value="Genomic_DNA"/>
</dbReference>
<evidence type="ECO:0000256" key="4">
    <source>
        <dbReference type="PROSITE-ProRule" id="PRU01161"/>
    </source>
</evidence>
<evidence type="ECO:0000256" key="5">
    <source>
        <dbReference type="SAM" id="MobiDB-lite"/>
    </source>
</evidence>
<keyword evidence="3" id="KW-0443">Lipid metabolism</keyword>
<dbReference type="PANTHER" id="PTHR24185:SF1">
    <property type="entry name" value="CALCIUM-INDEPENDENT PHOSPHOLIPASE A2-GAMMA"/>
    <property type="match status" value="1"/>
</dbReference>
<dbReference type="PANTHER" id="PTHR24185">
    <property type="entry name" value="CALCIUM-INDEPENDENT PHOSPHOLIPASE A2-GAMMA"/>
    <property type="match status" value="1"/>
</dbReference>
<dbReference type="Proteomes" id="UP001583186">
    <property type="component" value="Unassembled WGS sequence"/>
</dbReference>
<dbReference type="Gene3D" id="3.40.1090.10">
    <property type="entry name" value="Cytosolic phospholipase A2 catalytic domain"/>
    <property type="match status" value="2"/>
</dbReference>
<evidence type="ECO:0000256" key="1">
    <source>
        <dbReference type="ARBA" id="ARBA00022801"/>
    </source>
</evidence>
<gene>
    <name evidence="7" type="ORF">Sste5346_009543</name>
</gene>
<dbReference type="SUPFAM" id="SSF52151">
    <property type="entry name" value="FabD/lysophospholipase-like"/>
    <property type="match status" value="1"/>
</dbReference>
<keyword evidence="8" id="KW-1185">Reference proteome</keyword>
<evidence type="ECO:0000313" key="7">
    <source>
        <dbReference type="EMBL" id="KAL1888426.1"/>
    </source>
</evidence>
<dbReference type="InterPro" id="IPR016035">
    <property type="entry name" value="Acyl_Trfase/lysoPLipase"/>
</dbReference>
<dbReference type="InterPro" id="IPR002641">
    <property type="entry name" value="PNPLA_dom"/>
</dbReference>
<protein>
    <recommendedName>
        <fullName evidence="6">PNPLA domain-containing protein</fullName>
    </recommendedName>
</protein>
<name>A0ABR3YJD5_9PEZI</name>
<dbReference type="Pfam" id="PF01734">
    <property type="entry name" value="Patatin"/>
    <property type="match status" value="1"/>
</dbReference>
<keyword evidence="1" id="KW-0378">Hydrolase</keyword>
<proteinExistence type="predicted"/>
<sequence>MADRPLCLLALNGGRIRGLSELVILEEIMSRIKHDLDMDEDPIPADFFDMIGGTSTGGFVCAVRKHDVQATAGPTLFRTYRVRRNATYNCTIWEAFRATSAAPPYFDPISIGDPGEEEIFIDGGLGYNNPTEQLLDEARRQFPERKVACIVSIGTGMARVIHFPDSPKTSPKKLIDALKNMATEADTTAERVQVRFQDTQDTYFRFNVNRGLEDLMLDEWKNLGKVRGYTSAYLNQSVVSSHVDVVVKALVASKVVPRSDGSTTMVSISGRASKVDDSHKQPPMLSWHTSDPIPDFQHKIEDLARSRT</sequence>
<evidence type="ECO:0000256" key="2">
    <source>
        <dbReference type="ARBA" id="ARBA00022963"/>
    </source>
</evidence>
<evidence type="ECO:0000313" key="8">
    <source>
        <dbReference type="Proteomes" id="UP001583186"/>
    </source>
</evidence>
<feature type="short sequence motif" description="DGA/G" evidence="4">
    <location>
        <begin position="122"/>
        <end position="124"/>
    </location>
</feature>
<feature type="region of interest" description="Disordered" evidence="5">
    <location>
        <begin position="271"/>
        <end position="291"/>
    </location>
</feature>
<accession>A0ABR3YJD5</accession>
<evidence type="ECO:0000256" key="3">
    <source>
        <dbReference type="ARBA" id="ARBA00023098"/>
    </source>
</evidence>
<comment type="caution">
    <text evidence="7">The sequence shown here is derived from an EMBL/GenBank/DDBJ whole genome shotgun (WGS) entry which is preliminary data.</text>
</comment>
<reference evidence="7 8" key="1">
    <citation type="journal article" date="2024" name="IMA Fungus">
        <title>IMA Genome - F19 : A genome assembly and annotation guide to empower mycologists, including annotated draft genome sequences of Ceratocystis pirilliformis, Diaporthe australafricana, Fusarium ophioides, Paecilomyces lecythidis, and Sporothrix stenoceras.</title>
        <authorList>
            <person name="Aylward J."/>
            <person name="Wilson A.M."/>
            <person name="Visagie C.M."/>
            <person name="Spraker J."/>
            <person name="Barnes I."/>
            <person name="Buitendag C."/>
            <person name="Ceriani C."/>
            <person name="Del Mar Angel L."/>
            <person name="du Plessis D."/>
            <person name="Fuchs T."/>
            <person name="Gasser K."/>
            <person name="Kramer D."/>
            <person name="Li W."/>
            <person name="Munsamy K."/>
            <person name="Piso A."/>
            <person name="Price J.L."/>
            <person name="Sonnekus B."/>
            <person name="Thomas C."/>
            <person name="van der Nest A."/>
            <person name="van Dijk A."/>
            <person name="van Heerden A."/>
            <person name="van Vuuren N."/>
            <person name="Yilmaz N."/>
            <person name="Duong T.A."/>
            <person name="van der Merwe N.A."/>
            <person name="Wingfield M.J."/>
            <person name="Wingfield B.D."/>
        </authorList>
    </citation>
    <scope>NUCLEOTIDE SEQUENCE [LARGE SCALE GENOMIC DNA]</scope>
    <source>
        <strain evidence="7 8">CMW 5346</strain>
    </source>
</reference>
<evidence type="ECO:0000259" key="6">
    <source>
        <dbReference type="PROSITE" id="PS51635"/>
    </source>
</evidence>